<dbReference type="PANTHER" id="PTHR35936:SF25">
    <property type="entry name" value="ABC TRANSPORTER SUBSTRATE-BINDING PROTEIN"/>
    <property type="match status" value="1"/>
</dbReference>
<accession>A0A6L8LQB6</accession>
<keyword evidence="6" id="KW-1185">Reference proteome</keyword>
<dbReference type="Proteomes" id="UP000478571">
    <property type="component" value="Unassembled WGS sequence"/>
</dbReference>
<dbReference type="InterPro" id="IPR001638">
    <property type="entry name" value="Solute-binding_3/MltF_N"/>
</dbReference>
<evidence type="ECO:0000256" key="1">
    <source>
        <dbReference type="ARBA" id="ARBA00010333"/>
    </source>
</evidence>
<feature type="chain" id="PRO_5026845133" evidence="3">
    <location>
        <begin position="21"/>
        <end position="267"/>
    </location>
</feature>
<protein>
    <submittedName>
        <fullName evidence="5">Transporter substrate-binding domain-containing protein</fullName>
    </submittedName>
</protein>
<dbReference type="RefSeq" id="WP_160926956.1">
    <property type="nucleotide sequence ID" value="NZ_WWEU01000001.1"/>
</dbReference>
<name>A0A6L8LQB6_9VIBR</name>
<gene>
    <name evidence="5" type="ORF">GTG28_03420</name>
</gene>
<proteinExistence type="inferred from homology"/>
<evidence type="ECO:0000259" key="4">
    <source>
        <dbReference type="SMART" id="SM00062"/>
    </source>
</evidence>
<evidence type="ECO:0000313" key="6">
    <source>
        <dbReference type="Proteomes" id="UP000478571"/>
    </source>
</evidence>
<evidence type="ECO:0000256" key="3">
    <source>
        <dbReference type="SAM" id="SignalP"/>
    </source>
</evidence>
<dbReference type="Gene3D" id="3.40.190.10">
    <property type="entry name" value="Periplasmic binding protein-like II"/>
    <property type="match status" value="2"/>
</dbReference>
<sequence length="267" mass="30494">MAKISTVILTLMLASFQTYASNTSFLTFEFPPFSYKFEGHPSGPFRDMIDDVCLELGSECSFETFPTRRSKFLISEGKGDAIYPIAWFESRAENFYFSVPFMMTEYGVFLSEENKTTIKTVEDLQGLHVGVFGPSNTSNSLEDLNSILVDKGLKPMKIMIQRDESGNLMRMLDSNRIDAYYSNRSLGEFRAKQFGIEGVRYAWKDKRLLYFVAFPKATTDIKFVERFNKAALKVFSKQGYLESKLNPWAISSPPLTAETLNQYSIPR</sequence>
<dbReference type="SUPFAM" id="SSF53850">
    <property type="entry name" value="Periplasmic binding protein-like II"/>
    <property type="match status" value="1"/>
</dbReference>
<comment type="caution">
    <text evidence="5">The sequence shown here is derived from an EMBL/GenBank/DDBJ whole genome shotgun (WGS) entry which is preliminary data.</text>
</comment>
<evidence type="ECO:0000313" key="5">
    <source>
        <dbReference type="EMBL" id="MYM58264.1"/>
    </source>
</evidence>
<feature type="domain" description="Solute-binding protein family 3/N-terminal" evidence="4">
    <location>
        <begin position="22"/>
        <end position="244"/>
    </location>
</feature>
<organism evidence="5 6">
    <name type="scientific">Vibrio tetraodonis subsp. pristinus</name>
    <dbReference type="NCBI Taxonomy" id="2695891"/>
    <lineage>
        <taxon>Bacteria</taxon>
        <taxon>Pseudomonadati</taxon>
        <taxon>Pseudomonadota</taxon>
        <taxon>Gammaproteobacteria</taxon>
        <taxon>Vibrionales</taxon>
        <taxon>Vibrionaceae</taxon>
        <taxon>Vibrio</taxon>
    </lineage>
</organism>
<dbReference type="PANTHER" id="PTHR35936">
    <property type="entry name" value="MEMBRANE-BOUND LYTIC MUREIN TRANSGLYCOSYLASE F"/>
    <property type="match status" value="1"/>
</dbReference>
<dbReference type="Pfam" id="PF00497">
    <property type="entry name" value="SBP_bac_3"/>
    <property type="match status" value="1"/>
</dbReference>
<dbReference type="AlphaFoldDB" id="A0A6L8LQB6"/>
<dbReference type="SMART" id="SM00062">
    <property type="entry name" value="PBPb"/>
    <property type="match status" value="1"/>
</dbReference>
<comment type="similarity">
    <text evidence="1">Belongs to the bacterial solute-binding protein 3 family.</text>
</comment>
<keyword evidence="2 3" id="KW-0732">Signal</keyword>
<dbReference type="EMBL" id="WWEU01000001">
    <property type="protein sequence ID" value="MYM58264.1"/>
    <property type="molecule type" value="Genomic_DNA"/>
</dbReference>
<evidence type="ECO:0000256" key="2">
    <source>
        <dbReference type="ARBA" id="ARBA00022729"/>
    </source>
</evidence>
<feature type="signal peptide" evidence="3">
    <location>
        <begin position="1"/>
        <end position="20"/>
    </location>
</feature>
<reference evidence="5 6" key="1">
    <citation type="submission" date="2020-01" db="EMBL/GenBank/DDBJ databases">
        <title>Draft Genome Sequence of Vibrio sp. strain OCN044, Isolated from a Healthy Coral at Palmyra Atoll.</title>
        <authorList>
            <person name="Videau P."/>
            <person name="Loughran R."/>
            <person name="Esquivel A."/>
            <person name="Deadmond M."/>
            <person name="Paddock B.E."/>
            <person name="Saw J.H."/>
            <person name="Ushijima B."/>
        </authorList>
    </citation>
    <scope>NUCLEOTIDE SEQUENCE [LARGE SCALE GENOMIC DNA]</scope>
    <source>
        <strain evidence="5 6">OCN044</strain>
    </source>
</reference>